<dbReference type="AlphaFoldDB" id="I7JVI3"/>
<evidence type="ECO:0000313" key="11">
    <source>
        <dbReference type="Proteomes" id="UP000011016"/>
    </source>
</evidence>
<evidence type="ECO:0000256" key="4">
    <source>
        <dbReference type="ARBA" id="ARBA00022692"/>
    </source>
</evidence>
<organism evidence="8 11">
    <name type="scientific">Corynebacterium otitidis ATCC 51513</name>
    <dbReference type="NCBI Taxonomy" id="883169"/>
    <lineage>
        <taxon>Bacteria</taxon>
        <taxon>Bacillati</taxon>
        <taxon>Actinomycetota</taxon>
        <taxon>Actinomycetes</taxon>
        <taxon>Mycobacteriales</taxon>
        <taxon>Corynebacteriaceae</taxon>
        <taxon>Corynebacterium</taxon>
    </lineage>
</organism>
<proteinExistence type="inferred from homology"/>
<keyword evidence="4 7" id="KW-0812">Transmembrane</keyword>
<dbReference type="Pfam" id="PF07681">
    <property type="entry name" value="DoxX"/>
    <property type="match status" value="1"/>
</dbReference>
<sequence length="134" mass="13710">MDRPAIRDGALLVIRVILGAIFALEAVRVLIVDGPAETARTLEEAGVFSPTAMAWTSAVVLVLGSLLLITGLLTTLVAAILAAGVAVTVAVLGLPEGIFDAAAALEFPVLLIASLLVIVVFGPGRVSWDGALNR</sequence>
<comment type="similarity">
    <text evidence="2">Belongs to the DoxX family.</text>
</comment>
<dbReference type="Proteomes" id="UP000011016">
    <property type="component" value="Unassembled WGS sequence"/>
</dbReference>
<name>I7JVI3_9CORY</name>
<feature type="transmembrane region" description="Helical" evidence="7">
    <location>
        <begin position="12"/>
        <end position="32"/>
    </location>
</feature>
<evidence type="ECO:0000313" key="9">
    <source>
        <dbReference type="EMBL" id="EJZ82652.1"/>
    </source>
</evidence>
<dbReference type="EMBL" id="CAJZ01000022">
    <property type="protein sequence ID" value="CCI82886.1"/>
    <property type="molecule type" value="Genomic_DNA"/>
</dbReference>
<accession>I7JVI3</accession>
<evidence type="ECO:0000256" key="7">
    <source>
        <dbReference type="SAM" id="Phobius"/>
    </source>
</evidence>
<keyword evidence="10" id="KW-1185">Reference proteome</keyword>
<evidence type="ECO:0000256" key="6">
    <source>
        <dbReference type="ARBA" id="ARBA00023136"/>
    </source>
</evidence>
<dbReference type="Proteomes" id="UP000006078">
    <property type="component" value="Unassembled WGS sequence"/>
</dbReference>
<dbReference type="InterPro" id="IPR051907">
    <property type="entry name" value="DoxX-like_oxidoreductase"/>
</dbReference>
<dbReference type="InterPro" id="IPR032808">
    <property type="entry name" value="DoxX"/>
</dbReference>
<keyword evidence="5 7" id="KW-1133">Transmembrane helix</keyword>
<dbReference type="eggNOG" id="COG2259">
    <property type="taxonomic scope" value="Bacteria"/>
</dbReference>
<dbReference type="PANTHER" id="PTHR33452">
    <property type="entry name" value="OXIDOREDUCTASE CATD-RELATED"/>
    <property type="match status" value="1"/>
</dbReference>
<dbReference type="RefSeq" id="WP_004600310.1">
    <property type="nucleotide sequence ID" value="NZ_HF541865.1"/>
</dbReference>
<dbReference type="STRING" id="29321.AAV33_06985"/>
<gene>
    <name evidence="8" type="ORF">BN46_0135</name>
    <name evidence="9" type="ORF">HMPREF9719_00420</name>
</gene>
<dbReference type="OrthoDB" id="1122432at2"/>
<evidence type="ECO:0000256" key="3">
    <source>
        <dbReference type="ARBA" id="ARBA00022475"/>
    </source>
</evidence>
<comment type="caution">
    <text evidence="8">The sequence shown here is derived from an EMBL/GenBank/DDBJ whole genome shotgun (WGS) entry which is preliminary data.</text>
</comment>
<protein>
    <submittedName>
        <fullName evidence="8">Putative membrane protein</fullName>
    </submittedName>
</protein>
<evidence type="ECO:0000313" key="8">
    <source>
        <dbReference type="EMBL" id="CCI82886.1"/>
    </source>
</evidence>
<dbReference type="EMBL" id="AHAE01000023">
    <property type="protein sequence ID" value="EJZ82652.1"/>
    <property type="molecule type" value="Genomic_DNA"/>
</dbReference>
<dbReference type="PANTHER" id="PTHR33452:SF1">
    <property type="entry name" value="INNER MEMBRANE PROTEIN YPHA-RELATED"/>
    <property type="match status" value="1"/>
</dbReference>
<feature type="transmembrane region" description="Helical" evidence="7">
    <location>
        <begin position="76"/>
        <end position="95"/>
    </location>
</feature>
<reference evidence="8 11" key="1">
    <citation type="journal article" date="2012" name="J. Bacteriol.">
        <title>Draft Genome Sequence of Turicella otitidis ATCC 51513, Isolated from Middle Ear Fluid from a Child with Otitis Media.</title>
        <authorList>
            <person name="Brinkrolf K."/>
            <person name="Schneider J."/>
            <person name="Knecht M."/>
            <person name="Ruckert C."/>
            <person name="Tauch A."/>
        </authorList>
    </citation>
    <scope>NUCLEOTIDE SEQUENCE [LARGE SCALE GENOMIC DNA]</scope>
    <source>
        <strain evidence="8 11">ATCC 51513</strain>
    </source>
</reference>
<reference evidence="9 10" key="2">
    <citation type="submission" date="2012-08" db="EMBL/GenBank/DDBJ databases">
        <title>The Genome Sequence of Turicella otitidis ATCC 51513.</title>
        <authorList>
            <consortium name="The Broad Institute Genome Sequencing Platform"/>
            <person name="Earl A."/>
            <person name="Ward D."/>
            <person name="Feldgarden M."/>
            <person name="Gevers D."/>
            <person name="Huys G."/>
            <person name="Walker B."/>
            <person name="Young S.K."/>
            <person name="Zeng Q."/>
            <person name="Gargeya S."/>
            <person name="Fitzgerald M."/>
            <person name="Haas B."/>
            <person name="Abouelleil A."/>
            <person name="Alvarado L."/>
            <person name="Arachchi H.M."/>
            <person name="Berlin A.M."/>
            <person name="Chapman S.B."/>
            <person name="Goldberg J."/>
            <person name="Griggs A."/>
            <person name="Gujja S."/>
            <person name="Hansen M."/>
            <person name="Howarth C."/>
            <person name="Imamovic A."/>
            <person name="Larimer J."/>
            <person name="McCowen C."/>
            <person name="Montmayeur A."/>
            <person name="Murphy C."/>
            <person name="Neiman D."/>
            <person name="Pearson M."/>
            <person name="Priest M."/>
            <person name="Roberts A."/>
            <person name="Saif S."/>
            <person name="Shea T."/>
            <person name="Sisk P."/>
            <person name="Sykes S."/>
            <person name="Wortman J."/>
            <person name="Nusbaum C."/>
            <person name="Birren B."/>
        </authorList>
    </citation>
    <scope>NUCLEOTIDE SEQUENCE [LARGE SCALE GENOMIC DNA]</scope>
    <source>
        <strain evidence="9 10">ATCC 51513</strain>
    </source>
</reference>
<keyword evidence="3" id="KW-1003">Cell membrane</keyword>
<evidence type="ECO:0000256" key="5">
    <source>
        <dbReference type="ARBA" id="ARBA00022989"/>
    </source>
</evidence>
<evidence type="ECO:0000256" key="2">
    <source>
        <dbReference type="ARBA" id="ARBA00006679"/>
    </source>
</evidence>
<dbReference type="GO" id="GO:0005886">
    <property type="term" value="C:plasma membrane"/>
    <property type="evidence" value="ECO:0007669"/>
    <property type="project" value="UniProtKB-SubCell"/>
</dbReference>
<evidence type="ECO:0000256" key="1">
    <source>
        <dbReference type="ARBA" id="ARBA00004651"/>
    </source>
</evidence>
<keyword evidence="6 7" id="KW-0472">Membrane</keyword>
<dbReference type="HOGENOM" id="CLU_058421_3_2_11"/>
<feature type="transmembrane region" description="Helical" evidence="7">
    <location>
        <begin position="52"/>
        <end position="69"/>
    </location>
</feature>
<evidence type="ECO:0000313" key="10">
    <source>
        <dbReference type="Proteomes" id="UP000006078"/>
    </source>
</evidence>
<comment type="subcellular location">
    <subcellularLocation>
        <location evidence="1">Cell membrane</location>
        <topology evidence="1">Multi-pass membrane protein</topology>
    </subcellularLocation>
</comment>
<feature type="transmembrane region" description="Helical" evidence="7">
    <location>
        <begin position="107"/>
        <end position="128"/>
    </location>
</feature>